<feature type="compositionally biased region" description="Acidic residues" evidence="7">
    <location>
        <begin position="260"/>
        <end position="274"/>
    </location>
</feature>
<organism evidence="10 11">
    <name type="scientific">Taxus chinensis</name>
    <name type="common">Chinese yew</name>
    <name type="synonym">Taxus wallichiana var. chinensis</name>
    <dbReference type="NCBI Taxonomy" id="29808"/>
    <lineage>
        <taxon>Eukaryota</taxon>
        <taxon>Viridiplantae</taxon>
        <taxon>Streptophyta</taxon>
        <taxon>Embryophyta</taxon>
        <taxon>Tracheophyta</taxon>
        <taxon>Spermatophyta</taxon>
        <taxon>Pinopsida</taxon>
        <taxon>Pinidae</taxon>
        <taxon>Conifers II</taxon>
        <taxon>Cupressales</taxon>
        <taxon>Taxaceae</taxon>
        <taxon>Taxus</taxon>
    </lineage>
</organism>
<dbReference type="InterPro" id="IPR009057">
    <property type="entry name" value="Homeodomain-like_sf"/>
</dbReference>
<dbReference type="Pfam" id="PF03790">
    <property type="entry name" value="KNOX1"/>
    <property type="match status" value="1"/>
</dbReference>
<feature type="compositionally biased region" description="Low complexity" evidence="7">
    <location>
        <begin position="123"/>
        <end position="133"/>
    </location>
</feature>
<dbReference type="EMBL" id="JAHRHJ020000008">
    <property type="protein sequence ID" value="KAH9304715.1"/>
    <property type="molecule type" value="Genomic_DNA"/>
</dbReference>
<dbReference type="GO" id="GO:0005634">
    <property type="term" value="C:nucleus"/>
    <property type="evidence" value="ECO:0007669"/>
    <property type="project" value="UniProtKB-SubCell"/>
</dbReference>
<dbReference type="PROSITE" id="PS50071">
    <property type="entry name" value="HOMEOBOX_2"/>
    <property type="match status" value="1"/>
</dbReference>
<dbReference type="InterPro" id="IPR050224">
    <property type="entry name" value="TALE_homeobox"/>
</dbReference>
<reference evidence="10 11" key="1">
    <citation type="journal article" date="2021" name="Nat. Plants">
        <title>The Taxus genome provides insights into paclitaxel biosynthesis.</title>
        <authorList>
            <person name="Xiong X."/>
            <person name="Gou J."/>
            <person name="Liao Q."/>
            <person name="Li Y."/>
            <person name="Zhou Q."/>
            <person name="Bi G."/>
            <person name="Li C."/>
            <person name="Du R."/>
            <person name="Wang X."/>
            <person name="Sun T."/>
            <person name="Guo L."/>
            <person name="Liang H."/>
            <person name="Lu P."/>
            <person name="Wu Y."/>
            <person name="Zhang Z."/>
            <person name="Ro D.K."/>
            <person name="Shang Y."/>
            <person name="Huang S."/>
            <person name="Yan J."/>
        </authorList>
    </citation>
    <scope>NUCLEOTIDE SEQUENCE [LARGE SCALE GENOMIC DNA]</scope>
    <source>
        <strain evidence="10">Ta-2019</strain>
    </source>
</reference>
<gene>
    <name evidence="10" type="ORF">KI387_009119</name>
</gene>
<dbReference type="CDD" id="cd00086">
    <property type="entry name" value="homeodomain"/>
    <property type="match status" value="1"/>
</dbReference>
<feature type="region of interest" description="Disordered" evidence="7">
    <location>
        <begin position="243"/>
        <end position="280"/>
    </location>
</feature>
<evidence type="ECO:0000313" key="11">
    <source>
        <dbReference type="Proteomes" id="UP000824469"/>
    </source>
</evidence>
<dbReference type="PROSITE" id="PS00027">
    <property type="entry name" value="HOMEOBOX_1"/>
    <property type="match status" value="1"/>
</dbReference>
<keyword evidence="4 5" id="KW-0539">Nucleus</keyword>
<dbReference type="GO" id="GO:0003677">
    <property type="term" value="F:DNA binding"/>
    <property type="evidence" value="ECO:0007669"/>
    <property type="project" value="UniProtKB-UniRule"/>
</dbReference>
<comment type="caution">
    <text evidence="10">The sequence shown here is derived from an EMBL/GenBank/DDBJ whole genome shotgun (WGS) entry which is preliminary data.</text>
</comment>
<feature type="region of interest" description="Disordered" evidence="7">
    <location>
        <begin position="115"/>
        <end position="135"/>
    </location>
</feature>
<dbReference type="Pfam" id="PF05920">
    <property type="entry name" value="Homeobox_KN"/>
    <property type="match status" value="1"/>
</dbReference>
<comment type="similarity">
    <text evidence="6">Belongs to the TALE/KNOX homeobox family.</text>
</comment>
<dbReference type="SMART" id="SM01255">
    <property type="entry name" value="KNOX1"/>
    <property type="match status" value="1"/>
</dbReference>
<dbReference type="Proteomes" id="UP000824469">
    <property type="component" value="Unassembled WGS sequence"/>
</dbReference>
<evidence type="ECO:0000256" key="6">
    <source>
        <dbReference type="PROSITE-ProRule" id="PRU00559"/>
    </source>
</evidence>
<evidence type="ECO:0000256" key="2">
    <source>
        <dbReference type="ARBA" id="ARBA00023125"/>
    </source>
</evidence>
<dbReference type="SMART" id="SM00389">
    <property type="entry name" value="HOX"/>
    <property type="match status" value="1"/>
</dbReference>
<keyword evidence="11" id="KW-1185">Reference proteome</keyword>
<dbReference type="AlphaFoldDB" id="A0AA38CQW6"/>
<dbReference type="OMA" id="LEAYINC"/>
<dbReference type="InterPro" id="IPR008422">
    <property type="entry name" value="KN_HD"/>
</dbReference>
<keyword evidence="2 5" id="KW-0238">DNA-binding</keyword>
<dbReference type="Gene3D" id="1.10.10.60">
    <property type="entry name" value="Homeodomain-like"/>
    <property type="match status" value="1"/>
</dbReference>
<dbReference type="SUPFAM" id="SSF46689">
    <property type="entry name" value="Homeodomain-like"/>
    <property type="match status" value="1"/>
</dbReference>
<dbReference type="InterPro" id="IPR001356">
    <property type="entry name" value="HD"/>
</dbReference>
<dbReference type="SMART" id="SM01256">
    <property type="entry name" value="KNOX2"/>
    <property type="match status" value="1"/>
</dbReference>
<feature type="DNA-binding region" description="Homeobox; TALE-type" evidence="5">
    <location>
        <begin position="304"/>
        <end position="367"/>
    </location>
</feature>
<evidence type="ECO:0000256" key="5">
    <source>
        <dbReference type="PROSITE-ProRule" id="PRU00108"/>
    </source>
</evidence>
<dbReference type="InterPro" id="IPR005540">
    <property type="entry name" value="KNOX1"/>
</dbReference>
<dbReference type="Pfam" id="PF03789">
    <property type="entry name" value="ELK"/>
    <property type="match status" value="1"/>
</dbReference>
<sequence length="402" mass="45502">MENLNNAAGAGVSSVYGVNMGEYRDAVGSSMMALMTALQSRGDGENIMRGPYSSFDGHAAEYLVPFVKSEEGCGFPGNRIEFHREQPAYCYPETESAHLASQAVTSFGSHAREAAESPHFSISTRTPSTSASATEEEADAVKAKIMAHPKYLCLLEAYINCQKVGAPPDVVARLDAVSKDYENRQNRTTIDVGMDPELDRFMEAYHEMLIKYHEELTKPFKEAMAFFRKIETQLNSVTKGTIRISPPAESDEKTEGGGFSEEEDCSTGEMEYEEVDHNSEERELKDRLLRKYSGYLSSLKQEFMKKKKKGKLPKDARQKLLDWWNLHYKWPYPSETEKVALAECTGLDQKQINNWFINQRKRHWKPSDDMPFVVMDTHTPHGAAFYVERHLMPDGSAFHLDC</sequence>
<dbReference type="FunFam" id="1.10.10.60:FF:000076">
    <property type="entry name" value="Homeobox protein knotted-1-like 2"/>
    <property type="match status" value="1"/>
</dbReference>
<evidence type="ECO:0000313" key="10">
    <source>
        <dbReference type="EMBL" id="KAH9304715.1"/>
    </source>
</evidence>
<dbReference type="GO" id="GO:0000981">
    <property type="term" value="F:DNA-binding transcription factor activity, RNA polymerase II-specific"/>
    <property type="evidence" value="ECO:0007669"/>
    <property type="project" value="InterPro"/>
</dbReference>
<evidence type="ECO:0000256" key="7">
    <source>
        <dbReference type="SAM" id="MobiDB-lite"/>
    </source>
</evidence>
<dbReference type="Pfam" id="PF03791">
    <property type="entry name" value="KNOX2"/>
    <property type="match status" value="1"/>
</dbReference>
<dbReference type="SMART" id="SM01188">
    <property type="entry name" value="ELK"/>
    <property type="match status" value="1"/>
</dbReference>
<evidence type="ECO:0000259" key="9">
    <source>
        <dbReference type="PROSITE" id="PS51213"/>
    </source>
</evidence>
<dbReference type="InterPro" id="IPR005541">
    <property type="entry name" value="KNOX2"/>
</dbReference>
<proteinExistence type="inferred from homology"/>
<dbReference type="InterPro" id="IPR017970">
    <property type="entry name" value="Homeobox_CS"/>
</dbReference>
<keyword evidence="3 5" id="KW-0371">Homeobox</keyword>
<feature type="domain" description="Homeobox" evidence="8">
    <location>
        <begin position="303"/>
        <end position="366"/>
    </location>
</feature>
<accession>A0AA38CQW6</accession>
<evidence type="ECO:0000256" key="4">
    <source>
        <dbReference type="ARBA" id="ARBA00023242"/>
    </source>
</evidence>
<name>A0AA38CQW6_TAXCH</name>
<protein>
    <submittedName>
        <fullName evidence="10">Uncharacterized protein</fullName>
    </submittedName>
</protein>
<evidence type="ECO:0000259" key="8">
    <source>
        <dbReference type="PROSITE" id="PS50071"/>
    </source>
</evidence>
<dbReference type="PROSITE" id="PS51213">
    <property type="entry name" value="ELK"/>
    <property type="match status" value="1"/>
</dbReference>
<feature type="domain" description="ELK" evidence="9">
    <location>
        <begin position="283"/>
        <end position="303"/>
    </location>
</feature>
<evidence type="ECO:0000256" key="3">
    <source>
        <dbReference type="ARBA" id="ARBA00023155"/>
    </source>
</evidence>
<comment type="subcellular location">
    <subcellularLocation>
        <location evidence="1 5">Nucleus</location>
    </subcellularLocation>
</comment>
<dbReference type="PANTHER" id="PTHR11850">
    <property type="entry name" value="HOMEOBOX PROTEIN TRANSCRIPTION FACTORS"/>
    <property type="match status" value="1"/>
</dbReference>
<evidence type="ECO:0000256" key="1">
    <source>
        <dbReference type="ARBA" id="ARBA00004123"/>
    </source>
</evidence>
<dbReference type="InterPro" id="IPR005539">
    <property type="entry name" value="ELK_dom"/>
</dbReference>